<protein>
    <recommendedName>
        <fullName evidence="2">DUF5977 domain-containing protein</fullName>
    </recommendedName>
</protein>
<evidence type="ECO:0000313" key="4">
    <source>
        <dbReference type="Proteomes" id="UP000192276"/>
    </source>
</evidence>
<gene>
    <name evidence="3" type="ORF">A4R26_16440</name>
</gene>
<comment type="caution">
    <text evidence="3">The sequence shown here is derived from an EMBL/GenBank/DDBJ whole genome shotgun (WGS) entry which is preliminary data.</text>
</comment>
<feature type="signal peptide" evidence="1">
    <location>
        <begin position="1"/>
        <end position="24"/>
    </location>
</feature>
<keyword evidence="1" id="KW-0732">Signal</keyword>
<sequence>MQLQRCAALLLFAMLLLNPGRQLSAQLPAIIPSSPEAFNLCKSGLLSNNLYTGTATLAIPLYDITLKSFTLKLGLQYASNGIHSSDMPSYVGMGFNLMAGGCITRIIRDEPDGVPENIPYGSFPNPSQHNSSLRWYLNEAADNYWDTEPDEYLYSFNGMSGRFFLDSSGMGHCIPENNLKIEATDFYGSKTFTITTAEGTVFVFDLPETTNTFQVFGSHTYSTSFSNETAWFLTDITTQTGEWVHFEYGLSHVIDARGVYTLSYSPSNPNYCGGNQCPTGSTNGYNQLNHDTRYLVGITASNGINIGLFYEQRPDHNDTYYPSHDYRIYNITVRENLTGTLNTLKKYNFKYGVGMRYDSVPMHIYRYFLDTLENESIDGSGVKEKYVFEYHSRNHLGYRNEGWEWDIFGYQTQVAYWYPGWNYYPVDSTHIDTAATRLYYENLGYSDPDKYPNPTVAPIGMLTKVTFPTGGYQKFFYEPNLIGSGIIAGGSRVKAVENYDPLSGINTRKFYKYTSIADTNTSSGISSFQPFYSSNYNYGFVCGSVIQECPSTLVSSNTLTPYSTSKGSYVTYGSVIESDDGNLARGGIEHTFRNDYISPWYSIYLGDNFVPVPSNLEPDLNGAEVKTIVFKKSGSSFITLKRSENTFQADYRNQHILNSYTTRRRFRWPVEWTPPQSYEFDGFDVIGYRYKSYKYNLTKTVATTYDEKGQNPILDSVMFDYKDSVGWNPTKITRKNSDTATIITHNYYPHQINNGADIHYQMRVRNMPGLLVESKTYREGNLIGAQKNVYNNGFGGDLVLPEELQTKMVRDTSNYRSQMHVYSYGSGGAPLEVSKENNIRYCYIYDYPVDATAKDNLPVAEVMNAGIANVAYTSFEAGGKGGWAYGGVPLSNPASITGARCYNLSSGNITKTVNPGITYIITCWLKNNSGTLSLDGSTGTQLITKNGWTLYTRTISGVSSISISGSGKIDELRLYPKGAQMRTMTYRPHIGVSSECDINNRVIYYDYDRFGRIMLVRDADKRVIKKNCYTYNGQTENCSVYGNVQKTGSFSRNCGYGYITTPVTYTVVANSYYSTSQAAADALAQSDVDANGQDYANTNGVCTVGWYNEERSGSFTKNDCGSGYIGGTAQYTVPAGTYTSTTSQAHANQLAQNDVDANGQSWVNTNGYCIELTTVYYNDYGSGYSPIYFTFTDVNTSEQYFFETDPWSYGLTELGELPPGYYDVEIYNPNSGYHDYDLGCYDYAYGYYYAYSYYTYFDDYCNTVIINY</sequence>
<dbReference type="Pfam" id="PF19404">
    <property type="entry name" value="DUF5977"/>
    <property type="match status" value="2"/>
</dbReference>
<proteinExistence type="predicted"/>
<name>A0A1V9G229_9BACT</name>
<dbReference type="STRING" id="550983.A4R26_16440"/>
<feature type="domain" description="DUF5977" evidence="2">
    <location>
        <begin position="1106"/>
        <end position="1170"/>
    </location>
</feature>
<dbReference type="InterPro" id="IPR046020">
    <property type="entry name" value="DUF5977"/>
</dbReference>
<accession>A0A1V9G229</accession>
<evidence type="ECO:0000313" key="3">
    <source>
        <dbReference type="EMBL" id="OQP64632.1"/>
    </source>
</evidence>
<reference evidence="4" key="1">
    <citation type="submission" date="2016-04" db="EMBL/GenBank/DDBJ databases">
        <authorList>
            <person name="Chen L."/>
            <person name="Zhuang W."/>
            <person name="Wang G."/>
        </authorList>
    </citation>
    <scope>NUCLEOTIDE SEQUENCE [LARGE SCALE GENOMIC DNA]</scope>
    <source>
        <strain evidence="4">208</strain>
    </source>
</reference>
<feature type="chain" id="PRO_5012754408" description="DUF5977 domain-containing protein" evidence="1">
    <location>
        <begin position="25"/>
        <end position="1268"/>
    </location>
</feature>
<dbReference type="AlphaFoldDB" id="A0A1V9G229"/>
<dbReference type="RefSeq" id="WP_081163623.1">
    <property type="nucleotide sequence ID" value="NZ_LWBP01000089.1"/>
</dbReference>
<evidence type="ECO:0000256" key="1">
    <source>
        <dbReference type="SAM" id="SignalP"/>
    </source>
</evidence>
<keyword evidence="4" id="KW-1185">Reference proteome</keyword>
<dbReference type="Proteomes" id="UP000192276">
    <property type="component" value="Unassembled WGS sequence"/>
</dbReference>
<dbReference type="EMBL" id="LWBP01000089">
    <property type="protein sequence ID" value="OQP64632.1"/>
    <property type="molecule type" value="Genomic_DNA"/>
</dbReference>
<dbReference type="OrthoDB" id="680656at2"/>
<feature type="domain" description="DUF5977" evidence="2">
    <location>
        <begin position="1041"/>
        <end position="1103"/>
    </location>
</feature>
<evidence type="ECO:0000259" key="2">
    <source>
        <dbReference type="Pfam" id="PF19404"/>
    </source>
</evidence>
<organism evidence="3 4">
    <name type="scientific">Niastella populi</name>
    <dbReference type="NCBI Taxonomy" id="550983"/>
    <lineage>
        <taxon>Bacteria</taxon>
        <taxon>Pseudomonadati</taxon>
        <taxon>Bacteroidota</taxon>
        <taxon>Chitinophagia</taxon>
        <taxon>Chitinophagales</taxon>
        <taxon>Chitinophagaceae</taxon>
        <taxon>Niastella</taxon>
    </lineage>
</organism>